<dbReference type="InterPro" id="IPR007527">
    <property type="entry name" value="Znf_SWIM"/>
</dbReference>
<accession>A0A9W9Q413</accession>
<dbReference type="PROSITE" id="PS50966">
    <property type="entry name" value="ZF_SWIM"/>
    <property type="match status" value="1"/>
</dbReference>
<evidence type="ECO:0000313" key="6">
    <source>
        <dbReference type="Proteomes" id="UP001147746"/>
    </source>
</evidence>
<name>A0A9W9Q413_9EURO</name>
<gene>
    <name evidence="5" type="ORF">N7476_002790</name>
</gene>
<dbReference type="AlphaFoldDB" id="A0A9W9Q413"/>
<feature type="domain" description="SWIM-type" evidence="4">
    <location>
        <begin position="105"/>
        <end position="137"/>
    </location>
</feature>
<evidence type="ECO:0000256" key="2">
    <source>
        <dbReference type="SAM" id="MobiDB-lite"/>
    </source>
</evidence>
<keyword evidence="6" id="KW-1185">Reference proteome</keyword>
<keyword evidence="1" id="KW-0479">Metal-binding</keyword>
<feature type="domain" description="RING-type" evidence="3">
    <location>
        <begin position="185"/>
        <end position="232"/>
    </location>
</feature>
<dbReference type="Proteomes" id="UP001147746">
    <property type="component" value="Unassembled WGS sequence"/>
</dbReference>
<dbReference type="EMBL" id="JAPZBO010000002">
    <property type="protein sequence ID" value="KAJ5324190.1"/>
    <property type="molecule type" value="Genomic_DNA"/>
</dbReference>
<feature type="region of interest" description="Disordered" evidence="2">
    <location>
        <begin position="1"/>
        <end position="63"/>
    </location>
</feature>
<dbReference type="PROSITE" id="PS50089">
    <property type="entry name" value="ZF_RING_2"/>
    <property type="match status" value="1"/>
</dbReference>
<reference evidence="5" key="1">
    <citation type="submission" date="2022-12" db="EMBL/GenBank/DDBJ databases">
        <authorList>
            <person name="Petersen C."/>
        </authorList>
    </citation>
    <scope>NUCLEOTIDE SEQUENCE</scope>
    <source>
        <strain evidence="5">IBT 21472</strain>
    </source>
</reference>
<dbReference type="SUPFAM" id="SSF57850">
    <property type="entry name" value="RING/U-box"/>
    <property type="match status" value="1"/>
</dbReference>
<keyword evidence="1" id="KW-0863">Zinc-finger</keyword>
<dbReference type="InterPro" id="IPR039903">
    <property type="entry name" value="Zswim2"/>
</dbReference>
<dbReference type="GO" id="GO:0008270">
    <property type="term" value="F:zinc ion binding"/>
    <property type="evidence" value="ECO:0007669"/>
    <property type="project" value="UniProtKB-KW"/>
</dbReference>
<proteinExistence type="predicted"/>
<dbReference type="Pfam" id="PF13639">
    <property type="entry name" value="zf-RING_2"/>
    <property type="match status" value="1"/>
</dbReference>
<reference evidence="5" key="2">
    <citation type="journal article" date="2023" name="IMA Fungus">
        <title>Comparative genomic study of the Penicillium genus elucidates a diverse pangenome and 15 lateral gene transfer events.</title>
        <authorList>
            <person name="Petersen C."/>
            <person name="Sorensen T."/>
            <person name="Nielsen M.R."/>
            <person name="Sondergaard T.E."/>
            <person name="Sorensen J.L."/>
            <person name="Fitzpatrick D.A."/>
            <person name="Frisvad J.C."/>
            <person name="Nielsen K.L."/>
        </authorList>
    </citation>
    <scope>NUCLEOTIDE SEQUENCE</scope>
    <source>
        <strain evidence="5">IBT 21472</strain>
    </source>
</reference>
<dbReference type="InterPro" id="IPR001841">
    <property type="entry name" value="Znf_RING"/>
</dbReference>
<organism evidence="5 6">
    <name type="scientific">Penicillium atrosanguineum</name>
    <dbReference type="NCBI Taxonomy" id="1132637"/>
    <lineage>
        <taxon>Eukaryota</taxon>
        <taxon>Fungi</taxon>
        <taxon>Dikarya</taxon>
        <taxon>Ascomycota</taxon>
        <taxon>Pezizomycotina</taxon>
        <taxon>Eurotiomycetes</taxon>
        <taxon>Eurotiomycetidae</taxon>
        <taxon>Eurotiales</taxon>
        <taxon>Aspergillaceae</taxon>
        <taxon>Penicillium</taxon>
    </lineage>
</organism>
<dbReference type="PANTHER" id="PTHR21540">
    <property type="entry name" value="RING FINGER AND SWIM DOMAIN-CONTAINING PROTEIN 2"/>
    <property type="match status" value="1"/>
</dbReference>
<dbReference type="Gene3D" id="3.30.40.10">
    <property type="entry name" value="Zinc/RING finger domain, C3HC4 (zinc finger)"/>
    <property type="match status" value="1"/>
</dbReference>
<keyword evidence="1" id="KW-0862">Zinc</keyword>
<dbReference type="InterPro" id="IPR013083">
    <property type="entry name" value="Znf_RING/FYVE/PHD"/>
</dbReference>
<evidence type="ECO:0000313" key="5">
    <source>
        <dbReference type="EMBL" id="KAJ5324190.1"/>
    </source>
</evidence>
<evidence type="ECO:0000259" key="4">
    <source>
        <dbReference type="PROSITE" id="PS50966"/>
    </source>
</evidence>
<dbReference type="GO" id="GO:0061630">
    <property type="term" value="F:ubiquitin protein ligase activity"/>
    <property type="evidence" value="ECO:0007669"/>
    <property type="project" value="InterPro"/>
</dbReference>
<protein>
    <submittedName>
        <fullName evidence="5">Uncharacterized protein</fullName>
    </submittedName>
</protein>
<evidence type="ECO:0000259" key="3">
    <source>
        <dbReference type="PROSITE" id="PS50089"/>
    </source>
</evidence>
<dbReference type="PANTHER" id="PTHR21540:SF0">
    <property type="entry name" value="PHD FAMILY PROTEIN"/>
    <property type="match status" value="1"/>
</dbReference>
<sequence length="304" mass="34504">MQSAQSSPMKNPHRRRPTTQAARAPDAELIELTNDAPASAKKPQDQGSSNERRARRWRDHPPQSYLERLERIRQTKMIVIEHSVGGTHECPEISFDVVGSTGNIYEVVIRKEPVCNCPDGLKGSQCKHICYMLFHALKAPSHLQYQLAFLPSELREMFEESPLSRVDATSTEGTDGKRKPLEGDCPICFMEFEPNEQTVWCKAACGNNIHKKCFEQWAAASRENGVRCVYCRTPWEYAGEQIDIKSLRASSDCMHEGYVNVADQFGLSRERDFSVYSPFSTARWSSYSSRRGASERYHDDDGSL</sequence>
<comment type="caution">
    <text evidence="5">The sequence shown here is derived from an EMBL/GenBank/DDBJ whole genome shotgun (WGS) entry which is preliminary data.</text>
</comment>
<dbReference type="OrthoDB" id="2122982at2759"/>
<evidence type="ECO:0000256" key="1">
    <source>
        <dbReference type="PROSITE-ProRule" id="PRU00175"/>
    </source>
</evidence>